<proteinExistence type="predicted"/>
<dbReference type="Proteomes" id="UP000094379">
    <property type="component" value="Unassembled WGS sequence"/>
</dbReference>
<evidence type="ECO:0000313" key="2">
    <source>
        <dbReference type="Proteomes" id="UP000094379"/>
    </source>
</evidence>
<accession>A0A1E3GPI3</accession>
<dbReference type="EMBL" id="MCRI01000032">
    <property type="protein sequence ID" value="ODN65963.1"/>
    <property type="molecule type" value="Genomic_DNA"/>
</dbReference>
<organism evidence="1 2">
    <name type="scientific">Methylophaga muralis</name>
    <dbReference type="NCBI Taxonomy" id="291169"/>
    <lineage>
        <taxon>Bacteria</taxon>
        <taxon>Pseudomonadati</taxon>
        <taxon>Pseudomonadota</taxon>
        <taxon>Gammaproteobacteria</taxon>
        <taxon>Thiotrichales</taxon>
        <taxon>Piscirickettsiaceae</taxon>
        <taxon>Methylophaga</taxon>
    </lineage>
</organism>
<sequence length="106" mass="12123">MQISHLQAKPFWEEDIREADFYLPVSKVINLRITNSSDSGFVIMSCSNIKSYNLKENEKYVMKIKNWSSVEDPGVFESSFGCKFDLINSSGNIEDEVTTDLPQCED</sequence>
<name>A0A1E3GPI3_9GAMM</name>
<evidence type="ECO:0000313" key="1">
    <source>
        <dbReference type="EMBL" id="ODN65963.1"/>
    </source>
</evidence>
<gene>
    <name evidence="1" type="ORF">A9E74_02290</name>
</gene>
<protein>
    <submittedName>
        <fullName evidence="1">Uncharacterized protein</fullName>
    </submittedName>
</protein>
<keyword evidence="2" id="KW-1185">Reference proteome</keyword>
<dbReference type="AlphaFoldDB" id="A0A1E3GPI3"/>
<comment type="caution">
    <text evidence="1">The sequence shown here is derived from an EMBL/GenBank/DDBJ whole genome shotgun (WGS) entry which is preliminary data.</text>
</comment>
<reference evidence="1 2" key="1">
    <citation type="submission" date="2016-07" db="EMBL/GenBank/DDBJ databases">
        <title>Draft Genome Sequence of Methylophaga muralis Bur 1.</title>
        <authorList>
            <person name="Vasilenko O.V."/>
            <person name="Doronina N.V."/>
            <person name="Shmareva M.N."/>
            <person name="Tarlachkov S.V."/>
            <person name="Mustakhimov I."/>
            <person name="Trotsenko Y.A."/>
        </authorList>
    </citation>
    <scope>NUCLEOTIDE SEQUENCE [LARGE SCALE GENOMIC DNA]</scope>
    <source>
        <strain evidence="1 2">Bur 1</strain>
    </source>
</reference>